<name>A0AA39RUT8_ACESA</name>
<dbReference type="SUPFAM" id="SSF51126">
    <property type="entry name" value="Pectin lyase-like"/>
    <property type="match status" value="1"/>
</dbReference>
<reference evidence="7" key="1">
    <citation type="journal article" date="2022" name="Plant J.">
        <title>Strategies of tolerance reflected in two North American maple genomes.</title>
        <authorList>
            <person name="McEvoy S.L."/>
            <person name="Sezen U.U."/>
            <person name="Trouern-Trend A."/>
            <person name="McMahon S.M."/>
            <person name="Schaberg P.G."/>
            <person name="Yang J."/>
            <person name="Wegrzyn J.L."/>
            <person name="Swenson N.G."/>
        </authorList>
    </citation>
    <scope>NUCLEOTIDE SEQUENCE</scope>
    <source>
        <strain evidence="7">NS2018</strain>
    </source>
</reference>
<feature type="domain" description="Pectinesterase catalytic" evidence="6">
    <location>
        <begin position="1"/>
        <end position="114"/>
    </location>
</feature>
<evidence type="ECO:0000256" key="4">
    <source>
        <dbReference type="PROSITE-ProRule" id="PRU10040"/>
    </source>
</evidence>
<dbReference type="Proteomes" id="UP001168877">
    <property type="component" value="Unassembled WGS sequence"/>
</dbReference>
<evidence type="ECO:0000256" key="3">
    <source>
        <dbReference type="ARBA" id="ARBA00023085"/>
    </source>
</evidence>
<reference evidence="7" key="2">
    <citation type="submission" date="2023-06" db="EMBL/GenBank/DDBJ databases">
        <authorList>
            <person name="Swenson N.G."/>
            <person name="Wegrzyn J.L."/>
            <person name="Mcevoy S.L."/>
        </authorList>
    </citation>
    <scope>NUCLEOTIDE SEQUENCE</scope>
    <source>
        <strain evidence="7">NS2018</strain>
        <tissue evidence="7">Leaf</tissue>
    </source>
</reference>
<dbReference type="PROSITE" id="PS00503">
    <property type="entry name" value="PECTINESTERASE_2"/>
    <property type="match status" value="1"/>
</dbReference>
<dbReference type="InterPro" id="IPR011050">
    <property type="entry name" value="Pectin_lyase_fold/virulence"/>
</dbReference>
<comment type="caution">
    <text evidence="7">The sequence shown here is derived from an EMBL/GenBank/DDBJ whole genome shotgun (WGS) entry which is preliminary data.</text>
</comment>
<dbReference type="EMBL" id="JAUESC010000384">
    <property type="protein sequence ID" value="KAK0580716.1"/>
    <property type="molecule type" value="Genomic_DNA"/>
</dbReference>
<evidence type="ECO:0000256" key="5">
    <source>
        <dbReference type="RuleBase" id="RU000589"/>
    </source>
</evidence>
<sequence>MTFENTASPHKHQAVALRVASGLSVFCHCSFKAYQYTFYMILLRQFYRDCHVYGTIDFIFGDASAALFHNCDILVRRPMDHQANMITVQGRDHTESNKGVSIIGLRIRSAPDLIVVI</sequence>
<dbReference type="Pfam" id="PF01095">
    <property type="entry name" value="Pectinesterase"/>
    <property type="match status" value="1"/>
</dbReference>
<accession>A0AA39RUT8</accession>
<gene>
    <name evidence="7" type="ORF">LWI29_005403</name>
</gene>
<evidence type="ECO:0000256" key="1">
    <source>
        <dbReference type="ARBA" id="ARBA00005184"/>
    </source>
</evidence>
<dbReference type="InterPro" id="IPR033131">
    <property type="entry name" value="Pectinesterase_Asp_AS"/>
</dbReference>
<dbReference type="PANTHER" id="PTHR31707">
    <property type="entry name" value="PECTINESTERASE"/>
    <property type="match status" value="1"/>
</dbReference>
<dbReference type="EC" id="3.1.1.11" evidence="5"/>
<feature type="active site" evidence="4">
    <location>
        <position position="57"/>
    </location>
</feature>
<comment type="catalytic activity">
    <reaction evidence="5">
        <text>[(1-&gt;4)-alpha-D-galacturonosyl methyl ester](n) + n H2O = [(1-&gt;4)-alpha-D-galacturonosyl](n) + n methanol + n H(+)</text>
        <dbReference type="Rhea" id="RHEA:22380"/>
        <dbReference type="Rhea" id="RHEA-COMP:14570"/>
        <dbReference type="Rhea" id="RHEA-COMP:14573"/>
        <dbReference type="ChEBI" id="CHEBI:15377"/>
        <dbReference type="ChEBI" id="CHEBI:15378"/>
        <dbReference type="ChEBI" id="CHEBI:17790"/>
        <dbReference type="ChEBI" id="CHEBI:140522"/>
        <dbReference type="ChEBI" id="CHEBI:140523"/>
        <dbReference type="EC" id="3.1.1.11"/>
    </reaction>
</comment>
<keyword evidence="3 5" id="KW-0063">Aspartyl esterase</keyword>
<protein>
    <recommendedName>
        <fullName evidence="5">Pectinesterase</fullName>
        <ecNumber evidence="5">3.1.1.11</ecNumber>
    </recommendedName>
</protein>
<proteinExistence type="predicted"/>
<dbReference type="GO" id="GO:0042545">
    <property type="term" value="P:cell wall modification"/>
    <property type="evidence" value="ECO:0007669"/>
    <property type="project" value="UniProtKB-UniRule"/>
</dbReference>
<comment type="pathway">
    <text evidence="1 5">Glycan metabolism; pectin degradation; 2-dehydro-3-deoxy-D-gluconate from pectin: step 1/5.</text>
</comment>
<evidence type="ECO:0000313" key="8">
    <source>
        <dbReference type="Proteomes" id="UP001168877"/>
    </source>
</evidence>
<dbReference type="GO" id="GO:0030599">
    <property type="term" value="F:pectinesterase activity"/>
    <property type="evidence" value="ECO:0007669"/>
    <property type="project" value="UniProtKB-UniRule"/>
</dbReference>
<keyword evidence="2 5" id="KW-0378">Hydrolase</keyword>
<evidence type="ECO:0000259" key="6">
    <source>
        <dbReference type="Pfam" id="PF01095"/>
    </source>
</evidence>
<dbReference type="AlphaFoldDB" id="A0AA39RUT8"/>
<evidence type="ECO:0000256" key="2">
    <source>
        <dbReference type="ARBA" id="ARBA00022801"/>
    </source>
</evidence>
<keyword evidence="8" id="KW-1185">Reference proteome</keyword>
<dbReference type="InterPro" id="IPR012334">
    <property type="entry name" value="Pectin_lyas_fold"/>
</dbReference>
<evidence type="ECO:0000313" key="7">
    <source>
        <dbReference type="EMBL" id="KAK0580716.1"/>
    </source>
</evidence>
<organism evidence="7 8">
    <name type="scientific">Acer saccharum</name>
    <name type="common">Sugar maple</name>
    <dbReference type="NCBI Taxonomy" id="4024"/>
    <lineage>
        <taxon>Eukaryota</taxon>
        <taxon>Viridiplantae</taxon>
        <taxon>Streptophyta</taxon>
        <taxon>Embryophyta</taxon>
        <taxon>Tracheophyta</taxon>
        <taxon>Spermatophyta</taxon>
        <taxon>Magnoliopsida</taxon>
        <taxon>eudicotyledons</taxon>
        <taxon>Gunneridae</taxon>
        <taxon>Pentapetalae</taxon>
        <taxon>rosids</taxon>
        <taxon>malvids</taxon>
        <taxon>Sapindales</taxon>
        <taxon>Sapindaceae</taxon>
        <taxon>Hippocastanoideae</taxon>
        <taxon>Acereae</taxon>
        <taxon>Acer</taxon>
    </lineage>
</organism>
<dbReference type="GO" id="GO:0045490">
    <property type="term" value="P:pectin catabolic process"/>
    <property type="evidence" value="ECO:0007669"/>
    <property type="project" value="UniProtKB-UniRule"/>
</dbReference>
<dbReference type="Gene3D" id="2.160.20.10">
    <property type="entry name" value="Single-stranded right-handed beta-helix, Pectin lyase-like"/>
    <property type="match status" value="1"/>
</dbReference>
<dbReference type="InterPro" id="IPR000070">
    <property type="entry name" value="Pectinesterase_cat"/>
</dbReference>